<evidence type="ECO:0000313" key="2">
    <source>
        <dbReference type="Proteomes" id="UP000265520"/>
    </source>
</evidence>
<evidence type="ECO:0000313" key="1">
    <source>
        <dbReference type="EMBL" id="MCI20360.1"/>
    </source>
</evidence>
<proteinExistence type="predicted"/>
<comment type="caution">
    <text evidence="1">The sequence shown here is derived from an EMBL/GenBank/DDBJ whole genome shotgun (WGS) entry which is preliminary data.</text>
</comment>
<name>A0A392Q9F5_9FABA</name>
<protein>
    <submittedName>
        <fullName evidence="1">Surfeit locus protein 1-like</fullName>
    </submittedName>
</protein>
<sequence>VSSPILVNRGWVPRSWKEKFLEASHDEPFADPLPSPSQADGTRSWWRFWSKEPVSSEVVTTSCRFPIISFLV</sequence>
<feature type="non-terminal residue" evidence="1">
    <location>
        <position position="1"/>
    </location>
</feature>
<dbReference type="Proteomes" id="UP000265520">
    <property type="component" value="Unassembled WGS sequence"/>
</dbReference>
<dbReference type="AlphaFoldDB" id="A0A392Q9F5"/>
<keyword evidence="2" id="KW-1185">Reference proteome</keyword>
<reference evidence="1 2" key="1">
    <citation type="journal article" date="2018" name="Front. Plant Sci.">
        <title>Red Clover (Trifolium pratense) and Zigzag Clover (T. medium) - A Picture of Genomic Similarities and Differences.</title>
        <authorList>
            <person name="Dluhosova J."/>
            <person name="Istvanek J."/>
            <person name="Nedelnik J."/>
            <person name="Repkova J."/>
        </authorList>
    </citation>
    <scope>NUCLEOTIDE SEQUENCE [LARGE SCALE GENOMIC DNA]</scope>
    <source>
        <strain evidence="2">cv. 10/8</strain>
        <tissue evidence="1">Leaf</tissue>
    </source>
</reference>
<accession>A0A392Q9F5</accession>
<organism evidence="1 2">
    <name type="scientific">Trifolium medium</name>
    <dbReference type="NCBI Taxonomy" id="97028"/>
    <lineage>
        <taxon>Eukaryota</taxon>
        <taxon>Viridiplantae</taxon>
        <taxon>Streptophyta</taxon>
        <taxon>Embryophyta</taxon>
        <taxon>Tracheophyta</taxon>
        <taxon>Spermatophyta</taxon>
        <taxon>Magnoliopsida</taxon>
        <taxon>eudicotyledons</taxon>
        <taxon>Gunneridae</taxon>
        <taxon>Pentapetalae</taxon>
        <taxon>rosids</taxon>
        <taxon>fabids</taxon>
        <taxon>Fabales</taxon>
        <taxon>Fabaceae</taxon>
        <taxon>Papilionoideae</taxon>
        <taxon>50 kb inversion clade</taxon>
        <taxon>NPAAA clade</taxon>
        <taxon>Hologalegina</taxon>
        <taxon>IRL clade</taxon>
        <taxon>Trifolieae</taxon>
        <taxon>Trifolium</taxon>
    </lineage>
</organism>
<dbReference type="EMBL" id="LXQA010119458">
    <property type="protein sequence ID" value="MCI20360.1"/>
    <property type="molecule type" value="Genomic_DNA"/>
</dbReference>